<reference evidence="4" key="2">
    <citation type="journal article" date="2020" name="Nat. Commun.">
        <title>Large-scale genome sequencing of mycorrhizal fungi provides insights into the early evolution of symbiotic traits.</title>
        <authorList>
            <person name="Miyauchi S."/>
            <person name="Kiss E."/>
            <person name="Kuo A."/>
            <person name="Drula E."/>
            <person name="Kohler A."/>
            <person name="Sanchez-Garcia M."/>
            <person name="Morin E."/>
            <person name="Andreopoulos B."/>
            <person name="Barry K.W."/>
            <person name="Bonito G."/>
            <person name="Buee M."/>
            <person name="Carver A."/>
            <person name="Chen C."/>
            <person name="Cichocki N."/>
            <person name="Clum A."/>
            <person name="Culley D."/>
            <person name="Crous P.W."/>
            <person name="Fauchery L."/>
            <person name="Girlanda M."/>
            <person name="Hayes R.D."/>
            <person name="Keri Z."/>
            <person name="LaButti K."/>
            <person name="Lipzen A."/>
            <person name="Lombard V."/>
            <person name="Magnuson J."/>
            <person name="Maillard F."/>
            <person name="Murat C."/>
            <person name="Nolan M."/>
            <person name="Ohm R.A."/>
            <person name="Pangilinan J."/>
            <person name="Pereira M.F."/>
            <person name="Perotto S."/>
            <person name="Peter M."/>
            <person name="Pfister S."/>
            <person name="Riley R."/>
            <person name="Sitrit Y."/>
            <person name="Stielow J.B."/>
            <person name="Szollosi G."/>
            <person name="Zifcakova L."/>
            <person name="Stursova M."/>
            <person name="Spatafora J.W."/>
            <person name="Tedersoo L."/>
            <person name="Vaario L.M."/>
            <person name="Yamada A."/>
            <person name="Yan M."/>
            <person name="Wang P."/>
            <person name="Xu J."/>
            <person name="Bruns T."/>
            <person name="Baldrian P."/>
            <person name="Vilgalys R."/>
            <person name="Dunand C."/>
            <person name="Henrissat B."/>
            <person name="Grigoriev I.V."/>
            <person name="Hibbett D."/>
            <person name="Nagy L.G."/>
            <person name="Martin F.M."/>
        </authorList>
    </citation>
    <scope>NUCLEOTIDE SEQUENCE</scope>
    <source>
        <strain evidence="4">Prilba</strain>
    </source>
</reference>
<dbReference type="PANTHER" id="PTHR44157:SF1">
    <property type="entry name" value="DNAJ HOMOLOG SUBFAMILY C MEMBER 11"/>
    <property type="match status" value="1"/>
</dbReference>
<dbReference type="InterPro" id="IPR052243">
    <property type="entry name" value="Mito_inner_membrane_organizer"/>
</dbReference>
<dbReference type="PANTHER" id="PTHR44157">
    <property type="entry name" value="DNAJ HOMOLOG SUBFAMILY C MEMBER 11"/>
    <property type="match status" value="1"/>
</dbReference>
<evidence type="ECO:0000259" key="3">
    <source>
        <dbReference type="PROSITE" id="PS50076"/>
    </source>
</evidence>
<evidence type="ECO:0000256" key="1">
    <source>
        <dbReference type="ARBA" id="ARBA00023186"/>
    </source>
</evidence>
<name>A0A9P5MW16_9AGAM</name>
<dbReference type="SMART" id="SM00271">
    <property type="entry name" value="DnaJ"/>
    <property type="match status" value="1"/>
</dbReference>
<keyword evidence="5" id="KW-1185">Reference proteome</keyword>
<dbReference type="GO" id="GO:0042407">
    <property type="term" value="P:cristae formation"/>
    <property type="evidence" value="ECO:0007669"/>
    <property type="project" value="TreeGrafter"/>
</dbReference>
<dbReference type="PRINTS" id="PR00625">
    <property type="entry name" value="JDOMAIN"/>
</dbReference>
<dbReference type="InterPro" id="IPR055225">
    <property type="entry name" value="DNAJC11-like_beta-barrel"/>
</dbReference>
<organism evidence="4 5">
    <name type="scientific">Russula ochroleuca</name>
    <dbReference type="NCBI Taxonomy" id="152965"/>
    <lineage>
        <taxon>Eukaryota</taxon>
        <taxon>Fungi</taxon>
        <taxon>Dikarya</taxon>
        <taxon>Basidiomycota</taxon>
        <taxon>Agaricomycotina</taxon>
        <taxon>Agaricomycetes</taxon>
        <taxon>Russulales</taxon>
        <taxon>Russulaceae</taxon>
        <taxon>Russula</taxon>
    </lineage>
</organism>
<dbReference type="Gene3D" id="1.10.287.110">
    <property type="entry name" value="DnaJ domain"/>
    <property type="match status" value="1"/>
</dbReference>
<dbReference type="Proteomes" id="UP000759537">
    <property type="component" value="Unassembled WGS sequence"/>
</dbReference>
<dbReference type="Pfam" id="PF00226">
    <property type="entry name" value="DnaJ"/>
    <property type="match status" value="1"/>
</dbReference>
<keyword evidence="1" id="KW-0143">Chaperone</keyword>
<accession>A0A9P5MW16</accession>
<dbReference type="SUPFAM" id="SSF46565">
    <property type="entry name" value="Chaperone J-domain"/>
    <property type="match status" value="1"/>
</dbReference>
<dbReference type="CDD" id="cd06257">
    <property type="entry name" value="DnaJ"/>
    <property type="match status" value="1"/>
</dbReference>
<comment type="caution">
    <text evidence="4">The sequence shown here is derived from an EMBL/GenBank/DDBJ whole genome shotgun (WGS) entry which is preliminary data.</text>
</comment>
<dbReference type="Pfam" id="PF22774">
    <property type="entry name" value="DNAJC11_beta-barrel"/>
    <property type="match status" value="1"/>
</dbReference>
<reference evidence="4" key="1">
    <citation type="submission" date="2019-10" db="EMBL/GenBank/DDBJ databases">
        <authorList>
            <consortium name="DOE Joint Genome Institute"/>
            <person name="Kuo A."/>
            <person name="Miyauchi S."/>
            <person name="Kiss E."/>
            <person name="Drula E."/>
            <person name="Kohler A."/>
            <person name="Sanchez-Garcia M."/>
            <person name="Andreopoulos B."/>
            <person name="Barry K.W."/>
            <person name="Bonito G."/>
            <person name="Buee M."/>
            <person name="Carver A."/>
            <person name="Chen C."/>
            <person name="Cichocki N."/>
            <person name="Clum A."/>
            <person name="Culley D."/>
            <person name="Crous P.W."/>
            <person name="Fauchery L."/>
            <person name="Girlanda M."/>
            <person name="Hayes R."/>
            <person name="Keri Z."/>
            <person name="LaButti K."/>
            <person name="Lipzen A."/>
            <person name="Lombard V."/>
            <person name="Magnuson J."/>
            <person name="Maillard F."/>
            <person name="Morin E."/>
            <person name="Murat C."/>
            <person name="Nolan M."/>
            <person name="Ohm R."/>
            <person name="Pangilinan J."/>
            <person name="Pereira M."/>
            <person name="Perotto S."/>
            <person name="Peter M."/>
            <person name="Riley R."/>
            <person name="Sitrit Y."/>
            <person name="Stielow B."/>
            <person name="Szollosi G."/>
            <person name="Zifcakova L."/>
            <person name="Stursova M."/>
            <person name="Spatafora J.W."/>
            <person name="Tedersoo L."/>
            <person name="Vaario L.-M."/>
            <person name="Yamada A."/>
            <person name="Yan M."/>
            <person name="Wang P."/>
            <person name="Xu J."/>
            <person name="Bruns T."/>
            <person name="Baldrian P."/>
            <person name="Vilgalys R."/>
            <person name="Henrissat B."/>
            <person name="Grigoriev I.V."/>
            <person name="Hibbett D."/>
            <person name="Nagy L.G."/>
            <person name="Martin F.M."/>
        </authorList>
    </citation>
    <scope>NUCLEOTIDE SEQUENCE</scope>
    <source>
        <strain evidence="4">Prilba</strain>
    </source>
</reference>
<keyword evidence="2" id="KW-1133">Transmembrane helix</keyword>
<dbReference type="InterPro" id="IPR024586">
    <property type="entry name" value="DnaJ-like_C11_C"/>
</dbReference>
<dbReference type="OrthoDB" id="10250354at2759"/>
<dbReference type="PROSITE" id="PS50076">
    <property type="entry name" value="DNAJ_2"/>
    <property type="match status" value="1"/>
</dbReference>
<dbReference type="InterPro" id="IPR001623">
    <property type="entry name" value="DnaJ_domain"/>
</dbReference>
<dbReference type="GO" id="GO:0005739">
    <property type="term" value="C:mitochondrion"/>
    <property type="evidence" value="ECO:0007669"/>
    <property type="project" value="GOC"/>
</dbReference>
<dbReference type="AlphaFoldDB" id="A0A9P5MW16"/>
<keyword evidence="2" id="KW-0812">Transmembrane</keyword>
<feature type="transmembrane region" description="Helical" evidence="2">
    <location>
        <begin position="419"/>
        <end position="440"/>
    </location>
</feature>
<proteinExistence type="predicted"/>
<dbReference type="InterPro" id="IPR036869">
    <property type="entry name" value="J_dom_sf"/>
</dbReference>
<evidence type="ECO:0000256" key="2">
    <source>
        <dbReference type="SAM" id="Phobius"/>
    </source>
</evidence>
<sequence>MSQSGKATELQVSPFNKEGFLYSVLNLPDTASAEEVRERYRALSVLFHPDKQREESTKDTASKRFLEIQKAYEVLSDPFLRTVYDTYGFEGTRMKWPPELRTKPRNELVKILNGSKWEHEADRIEDCLRSQGRLVIGVNASSFFDNQGPAISAPVRESFRGLNARLRGIHISSFTLRHSFQRVIDDKTRVILTTRAVSNRAEASNLLGTVKHQYSPRLNFEATVNLLRAHSVMLRARYHSEEGTFVLQTSISPSFEPALPPITVTHSRRLFKDSMAQGVLTCHIGNHPHFSINIVSPHKFGTESDPLDREESPTKLGSWTGFGTGVRQWSCGIALAGLGTSLRAEWGLVFPELAAQASLAMQLSLAGPGWVATGSWGDEQAGVTTMIGLNAAGVELTLNFSYLGQRLVMPIILREDRDTTLACLAATLPSAVFMLAYQFILKPRRRKERAEFYRHARKELLEERSNIHREIEEMTLLLRETARKHTHAEKNREGLVVLEASYGPIDPDPEARDLVVDVTVAIQALVHKSQLYIPGHRSKSGLQGFYDPAPSCVKSLRIRYTFGGQIHYCEVPDYKPVVLPLGDHLVGPGL</sequence>
<feature type="domain" description="J" evidence="3">
    <location>
        <begin position="20"/>
        <end position="88"/>
    </location>
</feature>
<dbReference type="Pfam" id="PF11875">
    <property type="entry name" value="DnaJ-like_C11_C"/>
    <property type="match status" value="1"/>
</dbReference>
<protein>
    <recommendedName>
        <fullName evidence="3">J domain-containing protein</fullName>
    </recommendedName>
</protein>
<evidence type="ECO:0000313" key="5">
    <source>
        <dbReference type="Proteomes" id="UP000759537"/>
    </source>
</evidence>
<gene>
    <name evidence="4" type="ORF">DFH94DRAFT_741407</name>
</gene>
<dbReference type="EMBL" id="WHVB01000008">
    <property type="protein sequence ID" value="KAF8480247.1"/>
    <property type="molecule type" value="Genomic_DNA"/>
</dbReference>
<keyword evidence="2" id="KW-0472">Membrane</keyword>
<evidence type="ECO:0000313" key="4">
    <source>
        <dbReference type="EMBL" id="KAF8480247.1"/>
    </source>
</evidence>